<keyword evidence="4" id="KW-1185">Reference proteome</keyword>
<dbReference type="EMBL" id="CP066776">
    <property type="protein sequence ID" value="QQL44011.1"/>
    <property type="molecule type" value="Genomic_DNA"/>
</dbReference>
<proteinExistence type="predicted"/>
<dbReference type="PROSITE" id="PS50005">
    <property type="entry name" value="TPR"/>
    <property type="match status" value="1"/>
</dbReference>
<accession>A0A7T7EZH0</accession>
<dbReference type="AlphaFoldDB" id="A0A7T7EZH0"/>
<dbReference type="PROSITE" id="PS51257">
    <property type="entry name" value="PROKAR_LIPOPROTEIN"/>
    <property type="match status" value="1"/>
</dbReference>
<name>A0A7T7EZH0_9BACT</name>
<keyword evidence="1" id="KW-0802">TPR repeat</keyword>
<evidence type="ECO:0000256" key="1">
    <source>
        <dbReference type="PROSITE-ProRule" id="PRU00339"/>
    </source>
</evidence>
<dbReference type="InterPro" id="IPR019734">
    <property type="entry name" value="TPR_rpt"/>
</dbReference>
<evidence type="ECO:0008006" key="5">
    <source>
        <dbReference type="Google" id="ProtNLM"/>
    </source>
</evidence>
<evidence type="ECO:0000256" key="2">
    <source>
        <dbReference type="SAM" id="MobiDB-lite"/>
    </source>
</evidence>
<dbReference type="Gene3D" id="1.25.40.10">
    <property type="entry name" value="Tetratricopeptide repeat domain"/>
    <property type="match status" value="2"/>
</dbReference>
<organism evidence="3 4">
    <name type="scientific">Sulfuriroseicoccus oceanibius</name>
    <dbReference type="NCBI Taxonomy" id="2707525"/>
    <lineage>
        <taxon>Bacteria</taxon>
        <taxon>Pseudomonadati</taxon>
        <taxon>Verrucomicrobiota</taxon>
        <taxon>Verrucomicrobiia</taxon>
        <taxon>Verrucomicrobiales</taxon>
        <taxon>Verrucomicrobiaceae</taxon>
        <taxon>Sulfuriroseicoccus</taxon>
    </lineage>
</organism>
<dbReference type="RefSeq" id="WP_235203336.1">
    <property type="nucleotide sequence ID" value="NZ_CP066776.1"/>
</dbReference>
<protein>
    <recommendedName>
        <fullName evidence="5">Tetratricopeptide repeat protein</fullName>
    </recommendedName>
</protein>
<sequence>MRHSESPARGKQATAACLLISLMAAGCSEAPDAAPQAEASADRESPAVVSPEPSVVAPRPVVADEEKSEFAQIERVVRASAQRSGYLEKTAPLVNLARLCDRFGLRAEADGCCQRLWQSAVLDSNDRYARRLLIGFLLESGREDQLQAWVSDIGSIRRTIDVLSDLGGLMEFEDDDEVSPAVRVFAKALECALVAESVPLRDALARSVLCDAADSGYFVFALTNLSRIGDDATRDVAVTYVIEACVKAHEQERMAPPVSYVLGQVPDVSDGTLHQIAKIVAQSKNPNDVVTIAERIEASYEKAVALVLAAEGYIKRGENEKAVKLLEKAHALAPSGTGTEPLGFENALSLRHDMAEAYGDAGMAAKAAKLSDEIYTIVTADSVYSGIIETKVVDAVVEHYVAAGKTGKASGFLKHFSSNIDAFGHTVAFGEALIEAGESDEALGVYSRCLDLIGKDSPRAVYASGVVHGFVALDRLDLVDQTLEAVAPRFRSTAVIRCADQLLEEGALDHIDALTERLPNICDRVDLWARLATAYQKHDQPEEARGYLEKALVEVEQGALQKADENLSALRAMNALNEATLAVGSETERALWLRAMYEMPNQEVFCRWFLNVAPDLLSAGRFDEVVNWYRMFGAERVFSYEFMLRSLVKSALEQGRPDVAQEAGIWLMKRSEDVVDSALFLCTTYLEFGQDLPSTLGDAVFMRIESKAIAVR</sequence>
<reference evidence="3 4" key="1">
    <citation type="submission" date="2020-12" db="EMBL/GenBank/DDBJ databases">
        <title>Sulforoseuscoccus oceanibium gen. nov., sp. nov., a representative of the phylum Verrucomicrobia with special cytoplasmic membrane, and proposal of Sulforoseuscoccusaceae fam. nov.</title>
        <authorList>
            <person name="Xi F."/>
        </authorList>
    </citation>
    <scope>NUCLEOTIDE SEQUENCE [LARGE SCALE GENOMIC DNA]</scope>
    <source>
        <strain evidence="3 4">T37</strain>
    </source>
</reference>
<dbReference type="KEGG" id="soa:G3M56_008895"/>
<dbReference type="SMART" id="SM00028">
    <property type="entry name" value="TPR"/>
    <property type="match status" value="3"/>
</dbReference>
<dbReference type="InterPro" id="IPR011990">
    <property type="entry name" value="TPR-like_helical_dom_sf"/>
</dbReference>
<dbReference type="SUPFAM" id="SSF48452">
    <property type="entry name" value="TPR-like"/>
    <property type="match status" value="2"/>
</dbReference>
<feature type="repeat" description="TPR" evidence="1">
    <location>
        <begin position="303"/>
        <end position="336"/>
    </location>
</feature>
<evidence type="ECO:0000313" key="4">
    <source>
        <dbReference type="Proteomes" id="UP000475117"/>
    </source>
</evidence>
<feature type="region of interest" description="Disordered" evidence="2">
    <location>
        <begin position="31"/>
        <end position="53"/>
    </location>
</feature>
<evidence type="ECO:0000313" key="3">
    <source>
        <dbReference type="EMBL" id="QQL44011.1"/>
    </source>
</evidence>
<dbReference type="Proteomes" id="UP000475117">
    <property type="component" value="Chromosome"/>
</dbReference>
<gene>
    <name evidence="3" type="ORF">G3M56_008895</name>
</gene>